<dbReference type="Gene3D" id="3.40.50.2300">
    <property type="match status" value="1"/>
</dbReference>
<dbReference type="OrthoDB" id="64681at2157"/>
<evidence type="ECO:0000313" key="1">
    <source>
        <dbReference type="EMBL" id="SCG84902.1"/>
    </source>
</evidence>
<evidence type="ECO:0000313" key="2">
    <source>
        <dbReference type="Proteomes" id="UP000094707"/>
    </source>
</evidence>
<dbReference type="InterPro" id="IPR009183">
    <property type="entry name" value="UCP004962"/>
</dbReference>
<dbReference type="KEGG" id="mcub:MCBB_0321"/>
<name>A0A1D3KZS8_9EURY</name>
<gene>
    <name evidence="1" type="ORF">MCBB_0321</name>
</gene>
<reference evidence="1 2" key="1">
    <citation type="submission" date="2016-08" db="EMBL/GenBank/DDBJ databases">
        <authorList>
            <person name="Seilhamer J.J."/>
        </authorList>
    </citation>
    <scope>NUCLEOTIDE SEQUENCE [LARGE SCALE GENOMIC DNA]</scope>
    <source>
        <strain evidence="1">Buetzberg</strain>
    </source>
</reference>
<sequence length="153" mass="16836">MRKVKEFSGITENILAFKEEVANANKITFAGMPGVCSPFAELFAYAVRDKESVFVTGLDLSTARKVELTPQGMQFSEDADPHADVVALLGGLTLPKANIKTEDVNETVSKILKKDGKLLGLCYNKMFQNAGWDKEIEFDCIINGNLEGFVLKK</sequence>
<dbReference type="GeneID" id="30411184"/>
<protein>
    <recommendedName>
        <fullName evidence="3">DUF2124 domain-containing protein</fullName>
    </recommendedName>
</protein>
<dbReference type="EMBL" id="LT607756">
    <property type="protein sequence ID" value="SCG84902.1"/>
    <property type="molecule type" value="Genomic_DNA"/>
</dbReference>
<organism evidence="1 2">
    <name type="scientific">Methanobacterium congolense</name>
    <dbReference type="NCBI Taxonomy" id="118062"/>
    <lineage>
        <taxon>Archaea</taxon>
        <taxon>Methanobacteriati</taxon>
        <taxon>Methanobacteriota</taxon>
        <taxon>Methanomada group</taxon>
        <taxon>Methanobacteria</taxon>
        <taxon>Methanobacteriales</taxon>
        <taxon>Methanobacteriaceae</taxon>
        <taxon>Methanobacterium</taxon>
    </lineage>
</organism>
<accession>A0A1D3KZS8</accession>
<dbReference type="Pfam" id="PF09897">
    <property type="entry name" value="DUF2124"/>
    <property type="match status" value="1"/>
</dbReference>
<proteinExistence type="predicted"/>
<dbReference type="RefSeq" id="WP_071905966.1">
    <property type="nucleotide sequence ID" value="NZ_LT607756.1"/>
</dbReference>
<keyword evidence="2" id="KW-1185">Reference proteome</keyword>
<dbReference type="Proteomes" id="UP000094707">
    <property type="component" value="Chromosome I"/>
</dbReference>
<evidence type="ECO:0008006" key="3">
    <source>
        <dbReference type="Google" id="ProtNLM"/>
    </source>
</evidence>
<dbReference type="STRING" id="118062.MCBB_0321"/>
<dbReference type="AlphaFoldDB" id="A0A1D3KZS8"/>
<dbReference type="PIRSF" id="PIRSF004962">
    <property type="entry name" value="UCP004962"/>
    <property type="match status" value="1"/>
</dbReference>